<name>A0A7K1J2K9_9BIFI</name>
<dbReference type="NCBIfam" id="TIGR00199">
    <property type="entry name" value="PncC_domain"/>
    <property type="match status" value="1"/>
</dbReference>
<reference evidence="2 3" key="1">
    <citation type="submission" date="2019-09" db="EMBL/GenBank/DDBJ databases">
        <title>Bifidobacterium canis sp. nov., isolated from the digestive tract of German Shepherd dog puppy.</title>
        <authorList>
            <person name="Bunesova V."/>
        </authorList>
    </citation>
    <scope>NUCLEOTIDE SEQUENCE [LARGE SCALE GENOMIC DNA]</scope>
    <source>
        <strain evidence="2 3">GSD1FS</strain>
    </source>
</reference>
<accession>A0A7K1J2K9</accession>
<evidence type="ECO:0000313" key="3">
    <source>
        <dbReference type="Proteomes" id="UP000487882"/>
    </source>
</evidence>
<sequence length="198" mass="21570">MSEIFELPELDTMTTVDEVHAYCDERARRVLAFCEMHELKIACAESLTGGLLADAFVRIPGASKVFLGSAVTYDIRAKASVLGVNRELLLSEGAVDPNVAMQMAHSTALLFNQEQYGHRVIGLSTTGVAGPGPDEGKPAGLVYVGFFIPDYAGSKIGEKNFALRLSLKGARELIRQKSVACILGKWKNSQVIHRNNFR</sequence>
<feature type="domain" description="CinA C-terminal" evidence="1">
    <location>
        <begin position="27"/>
        <end position="180"/>
    </location>
</feature>
<dbReference type="Proteomes" id="UP000487882">
    <property type="component" value="Unassembled WGS sequence"/>
</dbReference>
<dbReference type="Gene3D" id="3.90.950.20">
    <property type="entry name" value="CinA-like"/>
    <property type="match status" value="1"/>
</dbReference>
<dbReference type="SUPFAM" id="SSF142433">
    <property type="entry name" value="CinA-like"/>
    <property type="match status" value="1"/>
</dbReference>
<dbReference type="InterPro" id="IPR036653">
    <property type="entry name" value="CinA-like_C"/>
</dbReference>
<dbReference type="InterPro" id="IPR008136">
    <property type="entry name" value="CinA_C"/>
</dbReference>
<gene>
    <name evidence="2" type="ORF">GSD1FS_0174</name>
</gene>
<proteinExistence type="predicted"/>
<comment type="caution">
    <text evidence="2">The sequence shown here is derived from an EMBL/GenBank/DDBJ whole genome shotgun (WGS) entry which is preliminary data.</text>
</comment>
<dbReference type="AlphaFoldDB" id="A0A7K1J2K9"/>
<dbReference type="EMBL" id="WNLP01000001">
    <property type="protein sequence ID" value="MUH58878.1"/>
    <property type="molecule type" value="Genomic_DNA"/>
</dbReference>
<evidence type="ECO:0000259" key="1">
    <source>
        <dbReference type="Pfam" id="PF02464"/>
    </source>
</evidence>
<organism evidence="2 3">
    <name type="scientific">Bifidobacterium canis</name>
    <dbReference type="NCBI Taxonomy" id="2610880"/>
    <lineage>
        <taxon>Bacteria</taxon>
        <taxon>Bacillati</taxon>
        <taxon>Actinomycetota</taxon>
        <taxon>Actinomycetes</taxon>
        <taxon>Bifidobacteriales</taxon>
        <taxon>Bifidobacteriaceae</taxon>
        <taxon>Bifidobacterium</taxon>
    </lineage>
</organism>
<keyword evidence="3" id="KW-1185">Reference proteome</keyword>
<protein>
    <submittedName>
        <fullName evidence="2">Damage-inducible protein CinA</fullName>
    </submittedName>
</protein>
<evidence type="ECO:0000313" key="2">
    <source>
        <dbReference type="EMBL" id="MUH58878.1"/>
    </source>
</evidence>
<dbReference type="Pfam" id="PF02464">
    <property type="entry name" value="CinA"/>
    <property type="match status" value="1"/>
</dbReference>